<protein>
    <recommendedName>
        <fullName evidence="1">UPF0237 protein LrDSM24759_04480</fullName>
    </recommendedName>
</protein>
<dbReference type="HAMAP" id="MF_01054">
    <property type="entry name" value="UPF0237"/>
    <property type="match status" value="1"/>
</dbReference>
<dbReference type="Gene3D" id="3.30.70.260">
    <property type="match status" value="1"/>
</dbReference>
<sequence>MKAILSVIGHDKVGIIASVSNLLAENKINILDVSQTIMEKEFVMMMSLALPETIDFQELTNKFNKLGKELGVEINLRNSKLYEAMHTLD</sequence>
<dbReference type="OrthoDB" id="9803078at2"/>
<dbReference type="EMBL" id="BFBY01000002">
    <property type="protein sequence ID" value="GBG04534.1"/>
    <property type="molecule type" value="Genomic_DNA"/>
</dbReference>
<accession>A0A2Z6T6A0</accession>
<comment type="similarity">
    <text evidence="1">Belongs to the UPF0237 family.</text>
</comment>
<feature type="domain" description="ACT" evidence="2">
    <location>
        <begin position="4"/>
        <end position="81"/>
    </location>
</feature>
<dbReference type="Proteomes" id="UP000257317">
    <property type="component" value="Unassembled WGS sequence"/>
</dbReference>
<dbReference type="PANTHER" id="PTHR34875:SF6">
    <property type="entry name" value="UPF0237 PROTEIN MJ1558"/>
    <property type="match status" value="1"/>
</dbReference>
<evidence type="ECO:0000313" key="4">
    <source>
        <dbReference type="Proteomes" id="UP000257317"/>
    </source>
</evidence>
<organism evidence="3 4">
    <name type="scientific">Lactobacillus rodentium</name>
    <dbReference type="NCBI Taxonomy" id="947835"/>
    <lineage>
        <taxon>Bacteria</taxon>
        <taxon>Bacillati</taxon>
        <taxon>Bacillota</taxon>
        <taxon>Bacilli</taxon>
        <taxon>Lactobacillales</taxon>
        <taxon>Lactobacillaceae</taxon>
        <taxon>Lactobacillus</taxon>
    </lineage>
</organism>
<comment type="caution">
    <text evidence="3">The sequence shown here is derived from an EMBL/GenBank/DDBJ whole genome shotgun (WGS) entry which is preliminary data.</text>
</comment>
<evidence type="ECO:0000313" key="3">
    <source>
        <dbReference type="EMBL" id="GBG04534.1"/>
    </source>
</evidence>
<dbReference type="Pfam" id="PF13740">
    <property type="entry name" value="ACT_6"/>
    <property type="match status" value="1"/>
</dbReference>
<dbReference type="InterPro" id="IPR002912">
    <property type="entry name" value="ACT_dom"/>
</dbReference>
<dbReference type="PROSITE" id="PS51671">
    <property type="entry name" value="ACT"/>
    <property type="match status" value="1"/>
</dbReference>
<name>A0A2Z6T6A0_9LACO</name>
<dbReference type="AlphaFoldDB" id="A0A2Z6T6A0"/>
<keyword evidence="4" id="KW-1185">Reference proteome</keyword>
<gene>
    <name evidence="3" type="ORF">LrDSM24759_04480</name>
</gene>
<proteinExistence type="inferred from homology"/>
<dbReference type="RefSeq" id="WP_117117880.1">
    <property type="nucleotide sequence ID" value="NZ_BFBY01000002.1"/>
</dbReference>
<dbReference type="InterPro" id="IPR022986">
    <property type="entry name" value="UPF0237_ACT"/>
</dbReference>
<dbReference type="InterPro" id="IPR045865">
    <property type="entry name" value="ACT-like_dom_sf"/>
</dbReference>
<dbReference type="NCBIfam" id="NF001220">
    <property type="entry name" value="PRK00194.1"/>
    <property type="match status" value="1"/>
</dbReference>
<evidence type="ECO:0000256" key="1">
    <source>
        <dbReference type="HAMAP-Rule" id="MF_01054"/>
    </source>
</evidence>
<dbReference type="CDD" id="cd04872">
    <property type="entry name" value="ACT_1ZPV"/>
    <property type="match status" value="1"/>
</dbReference>
<dbReference type="InterPro" id="IPR050990">
    <property type="entry name" value="UPF0237/GcvR_regulator"/>
</dbReference>
<evidence type="ECO:0000259" key="2">
    <source>
        <dbReference type="PROSITE" id="PS51671"/>
    </source>
</evidence>
<reference evidence="4" key="1">
    <citation type="submission" date="2018-03" db="EMBL/GenBank/DDBJ databases">
        <title>New taxa in the Lactobacillus gasseri group.</title>
        <authorList>
            <person name="Tanizawa Y."/>
            <person name="Tohno M."/>
            <person name="Endo A."/>
            <person name="Arita M."/>
        </authorList>
    </citation>
    <scope>NUCLEOTIDE SEQUENCE [LARGE SCALE GENOMIC DNA]</scope>
    <source>
        <strain evidence="4">DSM 24759</strain>
    </source>
</reference>
<dbReference type="PANTHER" id="PTHR34875">
    <property type="entry name" value="UPF0237 PROTEIN MJ1558"/>
    <property type="match status" value="1"/>
</dbReference>
<dbReference type="SUPFAM" id="SSF55021">
    <property type="entry name" value="ACT-like"/>
    <property type="match status" value="1"/>
</dbReference>